<protein>
    <submittedName>
        <fullName evidence="2">Uncharacterized protein</fullName>
    </submittedName>
</protein>
<accession>A0A6G1J2D7</accession>
<feature type="compositionally biased region" description="Basic and acidic residues" evidence="1">
    <location>
        <begin position="182"/>
        <end position="191"/>
    </location>
</feature>
<dbReference type="Proteomes" id="UP000799291">
    <property type="component" value="Unassembled WGS sequence"/>
</dbReference>
<feature type="region of interest" description="Disordered" evidence="1">
    <location>
        <begin position="171"/>
        <end position="191"/>
    </location>
</feature>
<evidence type="ECO:0000313" key="2">
    <source>
        <dbReference type="EMBL" id="KAF2684309.1"/>
    </source>
</evidence>
<evidence type="ECO:0000313" key="3">
    <source>
        <dbReference type="Proteomes" id="UP000799291"/>
    </source>
</evidence>
<reference evidence="2" key="1">
    <citation type="journal article" date="2020" name="Stud. Mycol.">
        <title>101 Dothideomycetes genomes: a test case for predicting lifestyles and emergence of pathogens.</title>
        <authorList>
            <person name="Haridas S."/>
            <person name="Albert R."/>
            <person name="Binder M."/>
            <person name="Bloem J."/>
            <person name="Labutti K."/>
            <person name="Salamov A."/>
            <person name="Andreopoulos B."/>
            <person name="Baker S."/>
            <person name="Barry K."/>
            <person name="Bills G."/>
            <person name="Bluhm B."/>
            <person name="Cannon C."/>
            <person name="Castanera R."/>
            <person name="Culley D."/>
            <person name="Daum C."/>
            <person name="Ezra D."/>
            <person name="Gonzalez J."/>
            <person name="Henrissat B."/>
            <person name="Kuo A."/>
            <person name="Liang C."/>
            <person name="Lipzen A."/>
            <person name="Lutzoni F."/>
            <person name="Magnuson J."/>
            <person name="Mondo S."/>
            <person name="Nolan M."/>
            <person name="Ohm R."/>
            <person name="Pangilinan J."/>
            <person name="Park H.-J."/>
            <person name="Ramirez L."/>
            <person name="Alfaro M."/>
            <person name="Sun H."/>
            <person name="Tritt A."/>
            <person name="Yoshinaga Y."/>
            <person name="Zwiers L.-H."/>
            <person name="Turgeon B."/>
            <person name="Goodwin S."/>
            <person name="Spatafora J."/>
            <person name="Crous P."/>
            <person name="Grigoriev I."/>
        </authorList>
    </citation>
    <scope>NUCLEOTIDE SEQUENCE</scope>
    <source>
        <strain evidence="2">CBS 122367</strain>
    </source>
</reference>
<proteinExistence type="predicted"/>
<name>A0A6G1J2D7_9PLEO</name>
<organism evidence="2 3">
    <name type="scientific">Lentithecium fluviatile CBS 122367</name>
    <dbReference type="NCBI Taxonomy" id="1168545"/>
    <lineage>
        <taxon>Eukaryota</taxon>
        <taxon>Fungi</taxon>
        <taxon>Dikarya</taxon>
        <taxon>Ascomycota</taxon>
        <taxon>Pezizomycotina</taxon>
        <taxon>Dothideomycetes</taxon>
        <taxon>Pleosporomycetidae</taxon>
        <taxon>Pleosporales</taxon>
        <taxon>Massarineae</taxon>
        <taxon>Lentitheciaceae</taxon>
        <taxon>Lentithecium</taxon>
    </lineage>
</organism>
<sequence>MAIRRFTVLSQSHTLPEEESGRRSHGSKDIPLKSCPALPFIHGTYKSNHLCCCQRCPCPLRSHSFFFSFSRISLWLSARPTTLCRAGELQCRCSTLSSEPRSSGRWSSSDSPSVPDYAIRVHRAALSEPGRAYHPDGVGPTELSDLCHGVLIMGNYRYKHAFFQASLQHKSDPRAGLPSKRQARELRSALE</sequence>
<evidence type="ECO:0000256" key="1">
    <source>
        <dbReference type="SAM" id="MobiDB-lite"/>
    </source>
</evidence>
<gene>
    <name evidence="2" type="ORF">K458DRAFT_403970</name>
</gene>
<dbReference type="EMBL" id="MU005581">
    <property type="protein sequence ID" value="KAF2684309.1"/>
    <property type="molecule type" value="Genomic_DNA"/>
</dbReference>
<dbReference type="AlphaFoldDB" id="A0A6G1J2D7"/>
<keyword evidence="3" id="KW-1185">Reference proteome</keyword>